<dbReference type="Proteomes" id="UP000295497">
    <property type="component" value="Chromosome"/>
</dbReference>
<evidence type="ECO:0000313" key="2">
    <source>
        <dbReference type="Proteomes" id="UP000295497"/>
    </source>
</evidence>
<dbReference type="InterPro" id="IPR011989">
    <property type="entry name" value="ARM-like"/>
</dbReference>
<dbReference type="Gene3D" id="1.25.10.10">
    <property type="entry name" value="Leucine-rich Repeat Variant"/>
    <property type="match status" value="1"/>
</dbReference>
<protein>
    <recommendedName>
        <fullName evidence="3">HEAT repeat domain-containing protein</fullName>
    </recommendedName>
</protein>
<dbReference type="SUPFAM" id="SSF48371">
    <property type="entry name" value="ARM repeat"/>
    <property type="match status" value="1"/>
</dbReference>
<organism evidence="1 2">
    <name type="scientific">Sorangium cellulosum</name>
    <name type="common">Polyangium cellulosum</name>
    <dbReference type="NCBI Taxonomy" id="56"/>
    <lineage>
        <taxon>Bacteria</taxon>
        <taxon>Pseudomonadati</taxon>
        <taxon>Myxococcota</taxon>
        <taxon>Polyangia</taxon>
        <taxon>Polyangiales</taxon>
        <taxon>Polyangiaceae</taxon>
        <taxon>Sorangium</taxon>
    </lineage>
</organism>
<evidence type="ECO:0000313" key="1">
    <source>
        <dbReference type="EMBL" id="AUX31618.1"/>
    </source>
</evidence>
<gene>
    <name evidence="1" type="ORF">SOCE836_037490</name>
</gene>
<dbReference type="AlphaFoldDB" id="A0A4P2QNY0"/>
<dbReference type="EMBL" id="CP012672">
    <property type="protein sequence ID" value="AUX31618.1"/>
    <property type="molecule type" value="Genomic_DNA"/>
</dbReference>
<name>A0A4P2QNY0_SORCE</name>
<reference evidence="1 2" key="1">
    <citation type="submission" date="2015-09" db="EMBL/GenBank/DDBJ databases">
        <title>Sorangium comparison.</title>
        <authorList>
            <person name="Zaburannyi N."/>
            <person name="Bunk B."/>
            <person name="Overmann J."/>
            <person name="Mueller R."/>
        </authorList>
    </citation>
    <scope>NUCLEOTIDE SEQUENCE [LARGE SCALE GENOMIC DNA]</scope>
    <source>
        <strain evidence="1 2">So ce836</strain>
    </source>
</reference>
<evidence type="ECO:0008006" key="3">
    <source>
        <dbReference type="Google" id="ProtNLM"/>
    </source>
</evidence>
<dbReference type="InterPro" id="IPR004155">
    <property type="entry name" value="PBS_lyase_HEAT"/>
</dbReference>
<accession>A0A4P2QNY0</accession>
<dbReference type="InterPro" id="IPR016024">
    <property type="entry name" value="ARM-type_fold"/>
</dbReference>
<dbReference type="SMART" id="SM00567">
    <property type="entry name" value="EZ_HEAT"/>
    <property type="match status" value="2"/>
</dbReference>
<sequence>MQGKSASVCAPNFECRPADPIATAAMRSCIVGRGMRRPFPALVLLVVTLVLSLMPTRSYADQRTSHFAEQLKTNDDYRVRTQAALALGASGDDAAAKPLCDALTDANASVRVAAAAALGRLGKPAGLACLQRAEGREQTPAVKSQMQKSIATLSAGGGGGPSPPPPPGADTKYYVAIEITNKSGRPESEIEPLVRAAMQEKILSKAGYAVAPKGETLAQGKKILNGKKMKGFYLLATVEPAVYQGGNLTQVVRVSMWTYPSKSLQGEFAPKLTQSGTPKKDVQSENILMKMCVENAVETFHKVVASL</sequence>
<proteinExistence type="predicted"/>
<dbReference type="Pfam" id="PF13646">
    <property type="entry name" value="HEAT_2"/>
    <property type="match status" value="1"/>
</dbReference>